<evidence type="ECO:0000256" key="6">
    <source>
        <dbReference type="ARBA" id="ARBA00022801"/>
    </source>
</evidence>
<dbReference type="GO" id="GO:0005524">
    <property type="term" value="F:ATP binding"/>
    <property type="evidence" value="ECO:0007669"/>
    <property type="project" value="UniProtKB-KW"/>
</dbReference>
<evidence type="ECO:0000256" key="4">
    <source>
        <dbReference type="ARBA" id="ARBA00022723"/>
    </source>
</evidence>
<dbReference type="Gene3D" id="3.40.50.300">
    <property type="entry name" value="P-loop containing nucleotide triphosphate hydrolases"/>
    <property type="match status" value="2"/>
</dbReference>
<dbReference type="EC" id="3.1.-.-" evidence="12"/>
<dbReference type="InterPro" id="IPR006483">
    <property type="entry name" value="CRISPR-assoc_Cas3_HD"/>
</dbReference>
<comment type="similarity">
    <text evidence="1">In the N-terminal section; belongs to the CRISPR-associated nuclease Cas3-HD family.</text>
</comment>
<dbReference type="GO" id="GO:0003724">
    <property type="term" value="F:RNA helicase activity"/>
    <property type="evidence" value="ECO:0007669"/>
    <property type="project" value="TreeGrafter"/>
</dbReference>
<dbReference type="GO" id="GO:0016787">
    <property type="term" value="F:hydrolase activity"/>
    <property type="evidence" value="ECO:0007669"/>
    <property type="project" value="UniProtKB-KW"/>
</dbReference>
<keyword evidence="7" id="KW-0347">Helicase</keyword>
<sequence>MLDVAAVAWIWLETDAQLLNLVSDIFWKDESALSIFSLSVALHDIGKASLGFQNKIPELAKSAGLEYSEAFHRHFDHGAFGGEWILNRMDQEHSYTPLLNEEWFRELWKSACWHHGSLIQNYENYSKDAYIELKYNEKKEDNAPQNKIQKLRSEILDYIEKAILGTQGLRIAYHQISSSSLRFFAGFVSTCDWIGSDKSQFEYNQDYLKPEEYFRKAKENARDALKEFGLIKKPDRVFSKFKDLFPEIKIPRNLQTRIEEIQFTKKPYLLIIEAPTGEGKTESALFAHSKSPNRGFFFGLPTQSSANQISNRVNHFLFENLKTNQEAILAHGSAWLHREITQDRKYDGLQNNTETIAETELSEWFFSKKRTLLAPFGVGTVDQAMLAALNVKHGFVKLFGLSGKTLIIDEVHAYDSFMLPILERLLEWCATLKTNVILLSATLPSFMKARLLEAYSGNDLTFQKDKYPLISYVETESTTLQEYSGIQTRKEEIISLQFSTHTKDEISEIAEGVLRSIKKGGNVLWICNTIAKAQMIYSYLKEYKDTNQDSFYLKLFHSRFTFQDRRKIEQEIETLFGPERNDSKRIRPARGILVSTQVAEQSLDIDFDYLVTDIAPIDLLLQRLGRIHRHSRSNRPDHFAKPQVLILVPINLKELNLFSSMYYKFTIAKTMNSLSEISELLLPQMYRSLVEQVYSADIPQNEILTLGKLQFHISKNEWGNLFDQLKQKQEELDTKGSKGRISSVWTNIEDILQDTLLSEDDNAYFSAKTRDGETSLQLVPVMKAKENYNIGNFLLQDKPPQKVSISLQTEIAENSIPVSSPKGFVQGIVKSEIFRKDFHPLLAQWQKKLDKTGPLKGKYLLLLDATETTSYTLGNTIYNIKYDKEFGLRIQVQKEN</sequence>
<evidence type="ECO:0000313" key="12">
    <source>
        <dbReference type="EMBL" id="EMO38992.1"/>
    </source>
</evidence>
<evidence type="ECO:0000256" key="8">
    <source>
        <dbReference type="ARBA" id="ARBA00022840"/>
    </source>
</evidence>
<name>M6U1T0_9LEPT</name>
<feature type="domain" description="Helicase C-terminal" evidence="10">
    <location>
        <begin position="501"/>
        <end position="681"/>
    </location>
</feature>
<comment type="caution">
    <text evidence="12">The sequence shown here is derived from an EMBL/GenBank/DDBJ whole genome shotgun (WGS) entry which is preliminary data.</text>
</comment>
<dbReference type="PROSITE" id="PS51643">
    <property type="entry name" value="HD_CAS3"/>
    <property type="match status" value="1"/>
</dbReference>
<evidence type="ECO:0000313" key="13">
    <source>
        <dbReference type="Proteomes" id="UP000012153"/>
    </source>
</evidence>
<feature type="domain" description="HD Cas3-type" evidence="11">
    <location>
        <begin position="1"/>
        <end position="194"/>
    </location>
</feature>
<dbReference type="InterPro" id="IPR001650">
    <property type="entry name" value="Helicase_C-like"/>
</dbReference>
<dbReference type="GO" id="GO:0051607">
    <property type="term" value="P:defense response to virus"/>
    <property type="evidence" value="ECO:0007669"/>
    <property type="project" value="UniProtKB-KW"/>
</dbReference>
<gene>
    <name evidence="12" type="primary">cas3_2</name>
    <name evidence="12" type="ORF">LEP1GSC186_3676</name>
</gene>
<evidence type="ECO:0000259" key="10">
    <source>
        <dbReference type="PROSITE" id="PS51194"/>
    </source>
</evidence>
<dbReference type="Pfam" id="PF18019">
    <property type="entry name" value="Cas3_HD"/>
    <property type="match status" value="1"/>
</dbReference>
<keyword evidence="3" id="KW-0540">Nuclease</keyword>
<dbReference type="CDD" id="cd09641">
    <property type="entry name" value="Cas3''_I"/>
    <property type="match status" value="1"/>
</dbReference>
<dbReference type="InterPro" id="IPR050547">
    <property type="entry name" value="DEAD_box_RNA_helicases"/>
</dbReference>
<reference evidence="12 13" key="1">
    <citation type="submission" date="2013-01" db="EMBL/GenBank/DDBJ databases">
        <authorList>
            <person name="Harkins D.M."/>
            <person name="Durkin A.S."/>
            <person name="Brinkac L.M."/>
            <person name="Haft D.H."/>
            <person name="Selengut J.D."/>
            <person name="Sanka R."/>
            <person name="DePew J."/>
            <person name="Purushe J."/>
            <person name="Matthias M.A."/>
            <person name="Vinetz J.M."/>
            <person name="Sutton G.G."/>
            <person name="Nierman W.C."/>
            <person name="Fouts D.E."/>
        </authorList>
    </citation>
    <scope>NUCLEOTIDE SEQUENCE [LARGE SCALE GENOMIC DNA]</scope>
    <source>
        <strain evidence="12 13">ZUN142</strain>
    </source>
</reference>
<keyword evidence="6 12" id="KW-0378">Hydrolase</keyword>
<dbReference type="NCBIfam" id="TIGR01596">
    <property type="entry name" value="cas3_HD"/>
    <property type="match status" value="1"/>
</dbReference>
<dbReference type="GO" id="GO:0003723">
    <property type="term" value="F:RNA binding"/>
    <property type="evidence" value="ECO:0007669"/>
    <property type="project" value="TreeGrafter"/>
</dbReference>
<evidence type="ECO:0000256" key="5">
    <source>
        <dbReference type="ARBA" id="ARBA00022741"/>
    </source>
</evidence>
<dbReference type="InterPro" id="IPR006474">
    <property type="entry name" value="Helicase_Cas3_CRISPR-ass_core"/>
</dbReference>
<dbReference type="InterPro" id="IPR027417">
    <property type="entry name" value="P-loop_NTPase"/>
</dbReference>
<dbReference type="InterPro" id="IPR038257">
    <property type="entry name" value="CRISPR-assoc_Cas3_HD_sf"/>
</dbReference>
<dbReference type="PANTHER" id="PTHR47963">
    <property type="entry name" value="DEAD-BOX ATP-DEPENDENT RNA HELICASE 47, MITOCHONDRIAL"/>
    <property type="match status" value="1"/>
</dbReference>
<dbReference type="Proteomes" id="UP000012153">
    <property type="component" value="Unassembled WGS sequence"/>
</dbReference>
<dbReference type="Pfam" id="PF00270">
    <property type="entry name" value="DEAD"/>
    <property type="match status" value="1"/>
</dbReference>
<proteinExistence type="inferred from homology"/>
<dbReference type="Pfam" id="PF22590">
    <property type="entry name" value="Cas3-like_C_2"/>
    <property type="match status" value="1"/>
</dbReference>
<evidence type="ECO:0000256" key="9">
    <source>
        <dbReference type="ARBA" id="ARBA00023118"/>
    </source>
</evidence>
<dbReference type="EMBL" id="AHOP02000060">
    <property type="protein sequence ID" value="EMO38992.1"/>
    <property type="molecule type" value="Genomic_DNA"/>
</dbReference>
<dbReference type="PROSITE" id="PS51194">
    <property type="entry name" value="HELICASE_CTER"/>
    <property type="match status" value="1"/>
</dbReference>
<evidence type="ECO:0000256" key="7">
    <source>
        <dbReference type="ARBA" id="ARBA00022806"/>
    </source>
</evidence>
<dbReference type="SMART" id="SM00490">
    <property type="entry name" value="HELICc"/>
    <property type="match status" value="1"/>
</dbReference>
<dbReference type="PANTHER" id="PTHR47963:SF9">
    <property type="entry name" value="CRISPR-ASSOCIATED ENDONUCLEASE_HELICASE CAS3"/>
    <property type="match status" value="1"/>
</dbReference>
<evidence type="ECO:0000256" key="2">
    <source>
        <dbReference type="ARBA" id="ARBA00009046"/>
    </source>
</evidence>
<dbReference type="NCBIfam" id="TIGR01587">
    <property type="entry name" value="cas3_core"/>
    <property type="match status" value="1"/>
</dbReference>
<evidence type="ECO:0000256" key="3">
    <source>
        <dbReference type="ARBA" id="ARBA00022722"/>
    </source>
</evidence>
<dbReference type="InterPro" id="IPR011545">
    <property type="entry name" value="DEAD/DEAH_box_helicase_dom"/>
</dbReference>
<organism evidence="12 13">
    <name type="scientific">Leptospira noguchii serovar Autumnalis str. ZUN142</name>
    <dbReference type="NCBI Taxonomy" id="1085540"/>
    <lineage>
        <taxon>Bacteria</taxon>
        <taxon>Pseudomonadati</taxon>
        <taxon>Spirochaetota</taxon>
        <taxon>Spirochaetia</taxon>
        <taxon>Leptospirales</taxon>
        <taxon>Leptospiraceae</taxon>
        <taxon>Leptospira</taxon>
    </lineage>
</organism>
<dbReference type="Gene3D" id="1.10.3210.30">
    <property type="match status" value="1"/>
</dbReference>
<protein>
    <submittedName>
        <fullName evidence="12">CRISPR-associated helicase Cas3</fullName>
        <ecNumber evidence="12">3.1.-.-</ecNumber>
    </submittedName>
</protein>
<dbReference type="GO" id="GO:0046872">
    <property type="term" value="F:metal ion binding"/>
    <property type="evidence" value="ECO:0007669"/>
    <property type="project" value="UniProtKB-KW"/>
</dbReference>
<accession>M6U1T0</accession>
<evidence type="ECO:0000259" key="11">
    <source>
        <dbReference type="PROSITE" id="PS51643"/>
    </source>
</evidence>
<dbReference type="AlphaFoldDB" id="M6U1T0"/>
<dbReference type="GO" id="GO:0004518">
    <property type="term" value="F:nuclease activity"/>
    <property type="evidence" value="ECO:0007669"/>
    <property type="project" value="UniProtKB-KW"/>
</dbReference>
<keyword evidence="4" id="KW-0479">Metal-binding</keyword>
<keyword evidence="5" id="KW-0547">Nucleotide-binding</keyword>
<dbReference type="SUPFAM" id="SSF52540">
    <property type="entry name" value="P-loop containing nucleoside triphosphate hydrolases"/>
    <property type="match status" value="1"/>
</dbReference>
<dbReference type="InterPro" id="IPR054712">
    <property type="entry name" value="Cas3-like_dom"/>
</dbReference>
<evidence type="ECO:0000256" key="1">
    <source>
        <dbReference type="ARBA" id="ARBA00006847"/>
    </source>
</evidence>
<keyword evidence="8" id="KW-0067">ATP-binding</keyword>
<keyword evidence="9" id="KW-0051">Antiviral defense</keyword>
<comment type="similarity">
    <text evidence="2">In the central section; belongs to the CRISPR-associated helicase Cas3 family.</text>
</comment>